<accession>A0A9X1KYY7</accession>
<dbReference type="InterPro" id="IPR006342">
    <property type="entry name" value="FkbM_mtfrase"/>
</dbReference>
<protein>
    <submittedName>
        <fullName evidence="2">FkbM family methyltransferase</fullName>
    </submittedName>
</protein>
<evidence type="ECO:0000313" key="2">
    <source>
        <dbReference type="EMBL" id="MCA6074101.1"/>
    </source>
</evidence>
<dbReference type="AlphaFoldDB" id="A0A9X1KYY7"/>
<dbReference type="NCBIfam" id="TIGR01444">
    <property type="entry name" value="fkbM_fam"/>
    <property type="match status" value="1"/>
</dbReference>
<dbReference type="Pfam" id="PF05050">
    <property type="entry name" value="Methyltransf_21"/>
    <property type="match status" value="1"/>
</dbReference>
<evidence type="ECO:0000313" key="3">
    <source>
        <dbReference type="Proteomes" id="UP001139409"/>
    </source>
</evidence>
<dbReference type="SUPFAM" id="SSF53335">
    <property type="entry name" value="S-adenosyl-L-methionine-dependent methyltransferases"/>
    <property type="match status" value="1"/>
</dbReference>
<dbReference type="EMBL" id="JAIXNE010000001">
    <property type="protein sequence ID" value="MCA6074101.1"/>
    <property type="molecule type" value="Genomic_DNA"/>
</dbReference>
<organism evidence="2 3">
    <name type="scientific">Fulvivirga sedimenti</name>
    <dbReference type="NCBI Taxonomy" id="2879465"/>
    <lineage>
        <taxon>Bacteria</taxon>
        <taxon>Pseudomonadati</taxon>
        <taxon>Bacteroidota</taxon>
        <taxon>Cytophagia</taxon>
        <taxon>Cytophagales</taxon>
        <taxon>Fulvivirgaceae</taxon>
        <taxon>Fulvivirga</taxon>
    </lineage>
</organism>
<dbReference type="RefSeq" id="WP_225697205.1">
    <property type="nucleotide sequence ID" value="NZ_JAIXNE010000001.1"/>
</dbReference>
<keyword evidence="3" id="KW-1185">Reference proteome</keyword>
<dbReference type="Gene3D" id="3.40.50.150">
    <property type="entry name" value="Vaccinia Virus protein VP39"/>
    <property type="match status" value="1"/>
</dbReference>
<comment type="caution">
    <text evidence="2">The sequence shown here is derived from an EMBL/GenBank/DDBJ whole genome shotgun (WGS) entry which is preliminary data.</text>
</comment>
<dbReference type="PANTHER" id="PTHR34203">
    <property type="entry name" value="METHYLTRANSFERASE, FKBM FAMILY PROTEIN"/>
    <property type="match status" value="1"/>
</dbReference>
<gene>
    <name evidence="2" type="ORF">LDX50_04435</name>
</gene>
<sequence>MAIKKILRNIWMSAKYRGSTAEKISAFATLSKLQVKRGINKKRNSKVKVDFLNYQFQGYDYRTIEHLFNEIFMSDEYYFESATPEPLIIDCGANIGMSILYFKSLYPGSRIIAFEANPYAFDLLEENVRENNLKDVELHNVALFDKETDISFFIGDNIGTLMGSVKKGRSGESEMTVAAKRLSDYLKSFEHIDLIKIDVEGAEINILTDLLESSSLNKANEYIIEYHHNMGSDNSMLSFFLKKFEEHGYNYNLRTNFIEIDTFQDILIHFYKVRNH</sequence>
<feature type="domain" description="Methyltransferase FkbM" evidence="1">
    <location>
        <begin position="90"/>
        <end position="251"/>
    </location>
</feature>
<dbReference type="Proteomes" id="UP001139409">
    <property type="component" value="Unassembled WGS sequence"/>
</dbReference>
<proteinExistence type="predicted"/>
<name>A0A9X1KYY7_9BACT</name>
<evidence type="ECO:0000259" key="1">
    <source>
        <dbReference type="Pfam" id="PF05050"/>
    </source>
</evidence>
<keyword evidence="2" id="KW-0489">Methyltransferase</keyword>
<dbReference type="GO" id="GO:0008168">
    <property type="term" value="F:methyltransferase activity"/>
    <property type="evidence" value="ECO:0007669"/>
    <property type="project" value="UniProtKB-KW"/>
</dbReference>
<dbReference type="InterPro" id="IPR052514">
    <property type="entry name" value="SAM-dependent_MTase"/>
</dbReference>
<dbReference type="PANTHER" id="PTHR34203:SF15">
    <property type="entry name" value="SLL1173 PROTEIN"/>
    <property type="match status" value="1"/>
</dbReference>
<reference evidence="2" key="1">
    <citation type="submission" date="2021-09" db="EMBL/GenBank/DDBJ databases">
        <title>Fulvivirga sp. isolated from coastal sediment.</title>
        <authorList>
            <person name="Yu H."/>
        </authorList>
    </citation>
    <scope>NUCLEOTIDE SEQUENCE</scope>
    <source>
        <strain evidence="2">1062</strain>
    </source>
</reference>
<keyword evidence="2" id="KW-0808">Transferase</keyword>
<dbReference type="InterPro" id="IPR029063">
    <property type="entry name" value="SAM-dependent_MTases_sf"/>
</dbReference>
<dbReference type="GO" id="GO:0032259">
    <property type="term" value="P:methylation"/>
    <property type="evidence" value="ECO:0007669"/>
    <property type="project" value="UniProtKB-KW"/>
</dbReference>